<gene>
    <name evidence="3" type="primary">TRIB2</name>
    <name evidence="3" type="ORF">TNIN_400111</name>
</gene>
<accession>A0A8X7CMG8</accession>
<dbReference type="SMART" id="SM00220">
    <property type="entry name" value="S_TKc"/>
    <property type="match status" value="1"/>
</dbReference>
<evidence type="ECO:0000313" key="3">
    <source>
        <dbReference type="EMBL" id="GFY73221.1"/>
    </source>
</evidence>
<name>A0A8X7CMG8_9ARAC</name>
<comment type="similarity">
    <text evidence="1">Belongs to the protein kinase superfamily. CAMK Ser/Thr protein kinase family. Tribbles subfamily.</text>
</comment>
<dbReference type="InterPro" id="IPR024104">
    <property type="entry name" value="Tribbles/Ser_Thr_kinase_40"/>
</dbReference>
<dbReference type="GO" id="GO:0031434">
    <property type="term" value="F:mitogen-activated protein kinase kinase binding"/>
    <property type="evidence" value="ECO:0007669"/>
    <property type="project" value="TreeGrafter"/>
</dbReference>
<dbReference type="PROSITE" id="PS50011">
    <property type="entry name" value="PROTEIN_KINASE_DOM"/>
    <property type="match status" value="1"/>
</dbReference>
<reference evidence="3" key="1">
    <citation type="submission" date="2020-08" db="EMBL/GenBank/DDBJ databases">
        <title>Multicomponent nature underlies the extraordinary mechanical properties of spider dragline silk.</title>
        <authorList>
            <person name="Kono N."/>
            <person name="Nakamura H."/>
            <person name="Mori M."/>
            <person name="Yoshida Y."/>
            <person name="Ohtoshi R."/>
            <person name="Malay A.D."/>
            <person name="Moran D.A.P."/>
            <person name="Tomita M."/>
            <person name="Numata K."/>
            <person name="Arakawa K."/>
        </authorList>
    </citation>
    <scope>NUCLEOTIDE SEQUENCE</scope>
</reference>
<dbReference type="EMBL" id="BMAV01019926">
    <property type="protein sequence ID" value="GFY73221.1"/>
    <property type="molecule type" value="Genomic_DNA"/>
</dbReference>
<dbReference type="PANTHER" id="PTHR22961">
    <property type="entry name" value="SER/THR PROTEIN KINASE-TRB"/>
    <property type="match status" value="1"/>
</dbReference>
<dbReference type="InterPro" id="IPR000719">
    <property type="entry name" value="Prot_kinase_dom"/>
</dbReference>
<proteinExistence type="inferred from homology"/>
<sequence length="341" mass="38763">MSCATRIAKPNLRLNLRDVGHKHHTNFEESGVGGGNLSPNLQPATPPTFPHSKEPLTATKIADKYLLLNRLDGSLLRRCIHIESQQEYVCKVVPNERYRDVLRGHFRLDSHPHVNPIEEVLVGKSSTYIVFHRCYGDLHSYVRNKRNLPEREALPLFKQVASAVAACHSAGIVLRDLKLRKFVFKDSQKTQLKLETLDDAVLLEEDDDWLNDKHGCPAYVSPEILSPTSNYSGRAADCWSLGVMLYTMLVGRYPFHDTEPSGLFHKIRRGCYTVPDHLSSRAKCLIRSLLRMDPSERLTAEEVLDHPWFRNTKLNEVELPGSSDQMVPDKEICLEDDSPFV</sequence>
<dbReference type="Pfam" id="PF00069">
    <property type="entry name" value="Pkinase"/>
    <property type="match status" value="1"/>
</dbReference>
<dbReference type="Proteomes" id="UP000886998">
    <property type="component" value="Unassembled WGS sequence"/>
</dbReference>
<dbReference type="GO" id="GO:0004672">
    <property type="term" value="F:protein kinase activity"/>
    <property type="evidence" value="ECO:0007669"/>
    <property type="project" value="InterPro"/>
</dbReference>
<protein>
    <submittedName>
        <fullName evidence="3">Tribbles homolog 2</fullName>
    </submittedName>
</protein>
<evidence type="ECO:0000313" key="4">
    <source>
        <dbReference type="Proteomes" id="UP000886998"/>
    </source>
</evidence>
<evidence type="ECO:0000256" key="1">
    <source>
        <dbReference type="ARBA" id="ARBA00038180"/>
    </source>
</evidence>
<evidence type="ECO:0000259" key="2">
    <source>
        <dbReference type="PROSITE" id="PS50011"/>
    </source>
</evidence>
<dbReference type="InterPro" id="IPR011009">
    <property type="entry name" value="Kinase-like_dom_sf"/>
</dbReference>
<dbReference type="FunFam" id="1.10.510.10:FF:000153">
    <property type="entry name" value="Tribbles homolog 2"/>
    <property type="match status" value="1"/>
</dbReference>
<dbReference type="OrthoDB" id="6415106at2759"/>
<dbReference type="GO" id="GO:0005634">
    <property type="term" value="C:nucleus"/>
    <property type="evidence" value="ECO:0007669"/>
    <property type="project" value="TreeGrafter"/>
</dbReference>
<dbReference type="AlphaFoldDB" id="A0A8X7CMG8"/>
<dbReference type="GO" id="GO:0032436">
    <property type="term" value="P:positive regulation of proteasomal ubiquitin-dependent protein catabolic process"/>
    <property type="evidence" value="ECO:0007669"/>
    <property type="project" value="TreeGrafter"/>
</dbReference>
<dbReference type="Gene3D" id="1.10.510.10">
    <property type="entry name" value="Transferase(Phosphotransferase) domain 1"/>
    <property type="match status" value="1"/>
</dbReference>
<dbReference type="Gene3D" id="3.30.200.20">
    <property type="entry name" value="Phosphorylase Kinase, domain 1"/>
    <property type="match status" value="1"/>
</dbReference>
<organism evidence="3 4">
    <name type="scientific">Trichonephila inaurata madagascariensis</name>
    <dbReference type="NCBI Taxonomy" id="2747483"/>
    <lineage>
        <taxon>Eukaryota</taxon>
        <taxon>Metazoa</taxon>
        <taxon>Ecdysozoa</taxon>
        <taxon>Arthropoda</taxon>
        <taxon>Chelicerata</taxon>
        <taxon>Arachnida</taxon>
        <taxon>Araneae</taxon>
        <taxon>Araneomorphae</taxon>
        <taxon>Entelegynae</taxon>
        <taxon>Araneoidea</taxon>
        <taxon>Nephilidae</taxon>
        <taxon>Trichonephila</taxon>
        <taxon>Trichonephila inaurata</taxon>
    </lineage>
</organism>
<dbReference type="SUPFAM" id="SSF56112">
    <property type="entry name" value="Protein kinase-like (PK-like)"/>
    <property type="match status" value="1"/>
</dbReference>
<dbReference type="GO" id="GO:0005524">
    <property type="term" value="F:ATP binding"/>
    <property type="evidence" value="ECO:0007669"/>
    <property type="project" value="InterPro"/>
</dbReference>
<feature type="domain" description="Protein kinase" evidence="2">
    <location>
        <begin position="24"/>
        <end position="309"/>
    </location>
</feature>
<comment type="caution">
    <text evidence="3">The sequence shown here is derived from an EMBL/GenBank/DDBJ whole genome shotgun (WGS) entry which is preliminary data.</text>
</comment>
<keyword evidence="4" id="KW-1185">Reference proteome</keyword>
<dbReference type="PANTHER" id="PTHR22961:SF13">
    <property type="entry name" value="TRIBBLES"/>
    <property type="match status" value="1"/>
</dbReference>